<dbReference type="SUPFAM" id="SSF49464">
    <property type="entry name" value="Carboxypeptidase regulatory domain-like"/>
    <property type="match status" value="1"/>
</dbReference>
<name>A0A6N3H297_9BACT</name>
<dbReference type="InterPro" id="IPR008969">
    <property type="entry name" value="CarboxyPept-like_regulatory"/>
</dbReference>
<proteinExistence type="predicted"/>
<organism evidence="2">
    <name type="scientific">Parabacteroides merdae</name>
    <dbReference type="NCBI Taxonomy" id="46503"/>
    <lineage>
        <taxon>Bacteria</taxon>
        <taxon>Pseudomonadati</taxon>
        <taxon>Bacteroidota</taxon>
        <taxon>Bacteroidia</taxon>
        <taxon>Bacteroidales</taxon>
        <taxon>Tannerellaceae</taxon>
        <taxon>Parabacteroides</taxon>
    </lineage>
</organism>
<dbReference type="EMBL" id="CACRUV010000049">
    <property type="protein sequence ID" value="VYU70270.1"/>
    <property type="molecule type" value="Genomic_DNA"/>
</dbReference>
<protein>
    <recommendedName>
        <fullName evidence="3">TonB-dependent receptor</fullName>
    </recommendedName>
</protein>
<dbReference type="SUPFAM" id="SSF56935">
    <property type="entry name" value="Porins"/>
    <property type="match status" value="1"/>
</dbReference>
<dbReference type="RefSeq" id="WP_229092756.1">
    <property type="nucleotide sequence ID" value="NZ_CACRUV010000049.1"/>
</dbReference>
<gene>
    <name evidence="2" type="ORF">PMLFYP103_03325</name>
</gene>
<evidence type="ECO:0000313" key="2">
    <source>
        <dbReference type="EMBL" id="VYU70270.1"/>
    </source>
</evidence>
<sequence length="770" mass="89005">MKALFIIVLCLLNTLLEAQNICLKGRLVDEHKNAVSSATVRCFIHDSVFVKGDISDSSGNFSITAPVSPSGYKLVINYIGYKEHVLHTKGDLGELQLGDIVLIEESNKLDEVVVTGRQITRTTDKVLYFPSKEQLRHASDGYKALALMMIPTLDVDPFTKKVSTIQGETLLLINGREASSDEIRNLNPKDILRIDFYDQHHPEYPNANSVVDYILEHHDRGGMVAMNGQQHLNKGNGSYGATGQIFNKKSEFIVSVSDSYNNYTPKRGYETSTYLKSTKETIVNEASSLPSPQNSNSINSYFNYLYHDKHNQLYTTLVLNQEKSDEDDLSMQTYSNDPVRYKVDDNSSSHNFNPALRIEYTGSLKHEQYIRFRLSGNYNQNKYDRQYEALQNDKITLAYNTHAKENNYRVIPQLMYRKTVRKSDVLFVLLNYDHTYAHTQYEIDGQLSDDYQTKGEGRLTLGYAFRLKNKLKMTVQWADQLTYIDNKKESSLQHFFSPGLFMTYMINENNSIRFTTALESGDLGLQYRSLTEQRIDKYQIRRGNPEVKVLKFYLTGLTYSLNTPVFNLTYHTSFEVTTDVPYERVSYDESRNLFIHDYAIAKSGFDLVTGPRMKLKVIPGKLTFDLAGYYKKRVIHAWRKLDVNCFYASAKLLFIYKNFMASGQLITPQKNYDDVGVFYRTPLIYNFNVGYNLNNWNFELGTRNPFSTFVKKREYISDIYSSYSRNYGPKINDHVFYVNVSYRFNWGKKHTFKQIEIEKTRNSAILKANE</sequence>
<feature type="chain" id="PRO_5026861293" description="TonB-dependent receptor" evidence="1">
    <location>
        <begin position="19"/>
        <end position="770"/>
    </location>
</feature>
<reference evidence="2" key="1">
    <citation type="submission" date="2019-11" db="EMBL/GenBank/DDBJ databases">
        <authorList>
            <person name="Feng L."/>
        </authorList>
    </citation>
    <scope>NUCLEOTIDE SEQUENCE</scope>
    <source>
        <strain evidence="2">PmerdaeLFYP103</strain>
    </source>
</reference>
<evidence type="ECO:0008006" key="3">
    <source>
        <dbReference type="Google" id="ProtNLM"/>
    </source>
</evidence>
<accession>A0A6N3H297</accession>
<feature type="signal peptide" evidence="1">
    <location>
        <begin position="1"/>
        <end position="18"/>
    </location>
</feature>
<dbReference type="AlphaFoldDB" id="A0A6N3H297"/>
<keyword evidence="1" id="KW-0732">Signal</keyword>
<evidence type="ECO:0000256" key="1">
    <source>
        <dbReference type="SAM" id="SignalP"/>
    </source>
</evidence>